<dbReference type="KEGG" id="bst:GYO_2210"/>
<dbReference type="EMBL" id="CP002905">
    <property type="protein sequence ID" value="AEP86841.1"/>
    <property type="molecule type" value="Genomic_DNA"/>
</dbReference>
<accession>G4NWX3</accession>
<name>G4NWX3_BACS4</name>
<organism evidence="1 2">
    <name type="scientific">Bacillus spizizenii (strain DSM 15029 / JCM 12233 / NBRC 101239 / NRRL B-23049 / TU-B-10)</name>
    <name type="common">Bacillus subtilis subsp. spizizenii</name>
    <dbReference type="NCBI Taxonomy" id="1052585"/>
    <lineage>
        <taxon>Bacteria</taxon>
        <taxon>Bacillati</taxon>
        <taxon>Bacillota</taxon>
        <taxon>Bacilli</taxon>
        <taxon>Bacillales</taxon>
        <taxon>Bacillaceae</taxon>
        <taxon>Bacillus</taxon>
    </lineage>
</organism>
<evidence type="ECO:0000313" key="2">
    <source>
        <dbReference type="Proteomes" id="UP000002651"/>
    </source>
</evidence>
<gene>
    <name evidence="1" type="ordered locus">GYO_2210</name>
</gene>
<sequence>MIYSIHIPLDIIKKPLKTKSDDSVFLMFLKGYTKKDTI</sequence>
<protein>
    <submittedName>
        <fullName evidence="1">Uncharacterized protein</fullName>
    </submittedName>
</protein>
<dbReference type="Proteomes" id="UP000002651">
    <property type="component" value="Chromosome"/>
</dbReference>
<keyword evidence="2" id="KW-1185">Reference proteome</keyword>
<dbReference type="AlphaFoldDB" id="G4NWX3"/>
<evidence type="ECO:0000313" key="1">
    <source>
        <dbReference type="EMBL" id="AEP86841.1"/>
    </source>
</evidence>
<reference evidence="1 2" key="1">
    <citation type="journal article" date="2012" name="J. Bacteriol.">
        <title>Whole-genome sequences of Bacillus subtilis and close relatives.</title>
        <authorList>
            <person name="Earl A.M."/>
            <person name="Eppinger M."/>
            <person name="Fricke W.F."/>
            <person name="Rosovitz M.J."/>
            <person name="Rasko D.A."/>
            <person name="Daugherty S."/>
            <person name="Losick R."/>
            <person name="Kolter R."/>
            <person name="Ravel J."/>
        </authorList>
    </citation>
    <scope>NUCLEOTIDE SEQUENCE [LARGE SCALE GENOMIC DNA]</scope>
    <source>
        <strain evidence="2">DSM 15029 / JCM 12233 / NBRC 101239 / NRRL B-23049 / TU-B-10</strain>
    </source>
</reference>
<proteinExistence type="predicted"/>
<dbReference type="HOGENOM" id="CLU_3324677_0_0_9"/>